<evidence type="ECO:0000313" key="2">
    <source>
        <dbReference type="EMBL" id="CAK8678260.1"/>
    </source>
</evidence>
<evidence type="ECO:0000256" key="1">
    <source>
        <dbReference type="SAM" id="Phobius"/>
    </source>
</evidence>
<keyword evidence="1" id="KW-0472">Membrane</keyword>
<feature type="transmembrane region" description="Helical" evidence="1">
    <location>
        <begin position="7"/>
        <end position="31"/>
    </location>
</feature>
<gene>
    <name evidence="2" type="ORF">CVLEPA_LOCUS8192</name>
</gene>
<reference evidence="2 3" key="1">
    <citation type="submission" date="2024-02" db="EMBL/GenBank/DDBJ databases">
        <authorList>
            <person name="Daric V."/>
            <person name="Darras S."/>
        </authorList>
    </citation>
    <scope>NUCLEOTIDE SEQUENCE [LARGE SCALE GENOMIC DNA]</scope>
</reference>
<sequence length="410" mass="46661">MKRKYHLSLMLVTLVVISLILFVNIVILKYIEHFKNIKPEENWLKYQDINSNVKIAYMQNKNKDLVPQCANTLHNMTVGKWIEKNYSGVTNYRKRLDHLHAYFRGYHEGFTQFPYREDLKCGFKVSPGIWLPFNILVDASAWCKPYDNKPCCSDSKSGKCMTKEACMHSSTSVDLAKYTHAEIADWIPTDKRCKMITYHYDEACTVLSKNKIKSIGFVGNSFMRNFYLAMIQLLSNNFYNGTRPANSEASLKKKCVNHAQIHDKDCAASAVSKSEAMPSPGICAGHIDTKIYLRGWYAAQYGKEFLSDAIEVLDEAGAFLLVGIGIHNQMDPQPVIRTFLKPVFDVLQGHKWPKTSVSLICGPRYFPQTLMRPSILAILDYPGPDHSDNMGSHTNGRNLQTVCLCSNAWR</sequence>
<dbReference type="EMBL" id="CAWYQH010000046">
    <property type="protein sequence ID" value="CAK8678260.1"/>
    <property type="molecule type" value="Genomic_DNA"/>
</dbReference>
<proteinExistence type="predicted"/>
<evidence type="ECO:0000313" key="3">
    <source>
        <dbReference type="Proteomes" id="UP001642483"/>
    </source>
</evidence>
<dbReference type="Proteomes" id="UP001642483">
    <property type="component" value="Unassembled WGS sequence"/>
</dbReference>
<organism evidence="2 3">
    <name type="scientific">Clavelina lepadiformis</name>
    <name type="common">Light-bulb sea squirt</name>
    <name type="synonym">Ascidia lepadiformis</name>
    <dbReference type="NCBI Taxonomy" id="159417"/>
    <lineage>
        <taxon>Eukaryota</taxon>
        <taxon>Metazoa</taxon>
        <taxon>Chordata</taxon>
        <taxon>Tunicata</taxon>
        <taxon>Ascidiacea</taxon>
        <taxon>Aplousobranchia</taxon>
        <taxon>Clavelinidae</taxon>
        <taxon>Clavelina</taxon>
    </lineage>
</organism>
<comment type="caution">
    <text evidence="2">The sequence shown here is derived from an EMBL/GenBank/DDBJ whole genome shotgun (WGS) entry which is preliminary data.</text>
</comment>
<accession>A0ABP0FF07</accession>
<keyword evidence="1" id="KW-1133">Transmembrane helix</keyword>
<keyword evidence="1" id="KW-0812">Transmembrane</keyword>
<protein>
    <submittedName>
        <fullName evidence="2">Uncharacterized protein</fullName>
    </submittedName>
</protein>
<keyword evidence="3" id="KW-1185">Reference proteome</keyword>
<name>A0ABP0FF07_CLALP</name>